<evidence type="ECO:0000259" key="1">
    <source>
        <dbReference type="Pfam" id="PF10544"/>
    </source>
</evidence>
<dbReference type="Pfam" id="PF10544">
    <property type="entry name" value="T5orf172"/>
    <property type="match status" value="1"/>
</dbReference>
<reference evidence="2" key="1">
    <citation type="submission" date="2019-07" db="EMBL/GenBank/DDBJ databases">
        <title>The discovery of a new lineage B mimivirus raises questions about particles surface fibrils.</title>
        <authorList>
            <person name="Silva L.K.S."/>
            <person name="Rodrigues R.A.L."/>
            <person name="Andrade A.C.S.P."/>
            <person name="Hikida H."/>
            <person name="Andreani J."/>
            <person name="Levasseur A."/>
            <person name="La Scola B."/>
            <person name="Abrahao J.S."/>
        </authorList>
    </citation>
    <scope>NUCLEOTIDE SEQUENCE</scope>
    <source>
        <strain evidence="2">B60</strain>
    </source>
</reference>
<accession>A0A6G6ABF8</accession>
<dbReference type="InterPro" id="IPR018306">
    <property type="entry name" value="Phage_T5_Orf172_DNA-bd"/>
</dbReference>
<feature type="domain" description="Bacteriophage T5 Orf172 DNA-binding" evidence="1">
    <location>
        <begin position="3"/>
        <end position="91"/>
    </location>
</feature>
<protein>
    <recommendedName>
        <fullName evidence="1">Bacteriophage T5 Orf172 DNA-binding domain-containing protein</fullName>
    </recommendedName>
</protein>
<sequence length="206" mass="24342">MKYIYIISTTEQSNNNIYKIGRHKGSKSKLIKRYRTYLINPIVFYFEQVHDYVIIENIIKKFLSNFIIKDKKGKDTEWVNLKISKLISVVKNAVYIHNKTNNFEDNYDDNNDENILCDPLDLFIKDCLVKSSKKIIKSSDLYKAFNEYDKNKTYYNTVLFKQMLEKKGYKSVKNSCIVYKGIGFVNNIRDIIENFDDLDIIESSIC</sequence>
<dbReference type="EMBL" id="MN175499">
    <property type="protein sequence ID" value="QID05750.1"/>
    <property type="molecule type" value="Genomic_DNA"/>
</dbReference>
<name>A0A6G6ABF8_9VIRU</name>
<evidence type="ECO:0000313" key="2">
    <source>
        <dbReference type="EMBL" id="QID05750.1"/>
    </source>
</evidence>
<organism evidence="2">
    <name type="scientific">Borely moumouvirus</name>
    <dbReference type="NCBI Taxonomy" id="2712067"/>
    <lineage>
        <taxon>Viruses</taxon>
        <taxon>Varidnaviria</taxon>
        <taxon>Bamfordvirae</taxon>
        <taxon>Nucleocytoviricota</taxon>
        <taxon>Megaviricetes</taxon>
        <taxon>Imitervirales</taxon>
        <taxon>Mimiviridae</taxon>
        <taxon>Megamimivirinae</taxon>
        <taxon>Moumouvirus</taxon>
    </lineage>
</organism>
<proteinExistence type="predicted"/>